<evidence type="ECO:0000313" key="8">
    <source>
        <dbReference type="EMBL" id="MBS4223968.1"/>
    </source>
</evidence>
<evidence type="ECO:0000256" key="2">
    <source>
        <dbReference type="ARBA" id="ARBA00022475"/>
    </source>
</evidence>
<dbReference type="PANTHER" id="PTHR30294">
    <property type="entry name" value="MEMBRANE COMPONENT OF ABC TRANSPORTER YHHJ-RELATED"/>
    <property type="match status" value="1"/>
</dbReference>
<dbReference type="EMBL" id="JAGYPN010000003">
    <property type="protein sequence ID" value="MBS4223968.1"/>
    <property type="molecule type" value="Genomic_DNA"/>
</dbReference>
<keyword evidence="2" id="KW-1003">Cell membrane</keyword>
<feature type="transmembrane region" description="Helical" evidence="6">
    <location>
        <begin position="362"/>
        <end position="382"/>
    </location>
</feature>
<keyword evidence="4 6" id="KW-1133">Transmembrane helix</keyword>
<keyword evidence="9" id="KW-1185">Reference proteome</keyword>
<dbReference type="AlphaFoldDB" id="A0A942US38"/>
<dbReference type="PANTHER" id="PTHR30294:SF29">
    <property type="entry name" value="MULTIDRUG ABC TRANSPORTER PERMEASE YBHS-RELATED"/>
    <property type="match status" value="1"/>
</dbReference>
<dbReference type="InterPro" id="IPR051449">
    <property type="entry name" value="ABC-2_transporter_component"/>
</dbReference>
<comment type="caution">
    <text evidence="8">The sequence shown here is derived from an EMBL/GenBank/DDBJ whole genome shotgun (WGS) entry which is preliminary data.</text>
</comment>
<dbReference type="GO" id="GO:0140359">
    <property type="term" value="F:ABC-type transporter activity"/>
    <property type="evidence" value="ECO:0007669"/>
    <property type="project" value="InterPro"/>
</dbReference>
<proteinExistence type="predicted"/>
<keyword evidence="3 6" id="KW-0812">Transmembrane</keyword>
<comment type="subcellular location">
    <subcellularLocation>
        <location evidence="1">Cell membrane</location>
        <topology evidence="1">Multi-pass membrane protein</topology>
    </subcellularLocation>
</comment>
<evidence type="ECO:0000313" key="9">
    <source>
        <dbReference type="Proteomes" id="UP000676456"/>
    </source>
</evidence>
<evidence type="ECO:0000256" key="5">
    <source>
        <dbReference type="ARBA" id="ARBA00023136"/>
    </source>
</evidence>
<name>A0A942US38_9BACI</name>
<dbReference type="InterPro" id="IPR013525">
    <property type="entry name" value="ABC2_TM"/>
</dbReference>
<dbReference type="GO" id="GO:0005886">
    <property type="term" value="C:plasma membrane"/>
    <property type="evidence" value="ECO:0007669"/>
    <property type="project" value="UniProtKB-SubCell"/>
</dbReference>
<feature type="transmembrane region" description="Helical" evidence="6">
    <location>
        <begin position="277"/>
        <end position="302"/>
    </location>
</feature>
<dbReference type="RefSeq" id="WP_213099027.1">
    <property type="nucleotide sequence ID" value="NZ_JAGYPK010000003.1"/>
</dbReference>
<feature type="transmembrane region" description="Helical" evidence="6">
    <location>
        <begin position="314"/>
        <end position="331"/>
    </location>
</feature>
<feature type="transmembrane region" description="Helical" evidence="6">
    <location>
        <begin position="21"/>
        <end position="42"/>
    </location>
</feature>
<evidence type="ECO:0000256" key="3">
    <source>
        <dbReference type="ARBA" id="ARBA00022692"/>
    </source>
</evidence>
<feature type="transmembrane region" description="Helical" evidence="6">
    <location>
        <begin position="241"/>
        <end position="262"/>
    </location>
</feature>
<evidence type="ECO:0000259" key="7">
    <source>
        <dbReference type="Pfam" id="PF12698"/>
    </source>
</evidence>
<sequence>MRNSLKVAKWEIKRNMKNKSFIISLLLTPVLFMIFFFVPSLLSGNDSDEIVNVYVLDELNVWNQIETAVEQQELTWDLKKTDIDEASMEGKAAASEQTVYIALTEEGLDQGKINMYMSEDVDKNFHYEAFILEDPLRQVQLERLGLTEAQKEVIASRIAIEPIFAKAAEEAEGSIPDTEQAADPLKRAVPGAFAGIILFSIVMTGMMIFQSASQEKKEKVAEIILSSVTPTELMQGKIMGYFVLGITQVLGWLIFIIPLVMWKFDIPLLKYLFVPELFLLLFLAFAGYLLFAAIFVGFGATVEDMTATSNFQGMVMMLPFLPFLFIGPVMYDPSGLIAKIGTFIPVTAPGILLLRLSLLEEWPWTEIIISIVILIISIWLFMKLAGKIFKMGILMYGKNATPKEIWKWMWA</sequence>
<protein>
    <submittedName>
        <fullName evidence="8">ABC transporter permease</fullName>
    </submittedName>
</protein>
<feature type="domain" description="ABC-2 type transporter transmembrane" evidence="7">
    <location>
        <begin position="19"/>
        <end position="385"/>
    </location>
</feature>
<dbReference type="Proteomes" id="UP000676456">
    <property type="component" value="Unassembled WGS sequence"/>
</dbReference>
<evidence type="ECO:0000256" key="6">
    <source>
        <dbReference type="SAM" id="Phobius"/>
    </source>
</evidence>
<evidence type="ECO:0000256" key="1">
    <source>
        <dbReference type="ARBA" id="ARBA00004651"/>
    </source>
</evidence>
<feature type="transmembrane region" description="Helical" evidence="6">
    <location>
        <begin position="188"/>
        <end position="209"/>
    </location>
</feature>
<reference evidence="8 9" key="1">
    <citation type="submission" date="2021-05" db="EMBL/GenBank/DDBJ databases">
        <title>Novel Bacillus species.</title>
        <authorList>
            <person name="Liu G."/>
        </authorList>
    </citation>
    <scope>NUCLEOTIDE SEQUENCE [LARGE SCALE GENOMIC DNA]</scope>
    <source>
        <strain evidence="8 9">FJAT-49682</strain>
    </source>
</reference>
<evidence type="ECO:0000256" key="4">
    <source>
        <dbReference type="ARBA" id="ARBA00022989"/>
    </source>
</evidence>
<accession>A0A942US38</accession>
<organism evidence="8 9">
    <name type="scientific">Lederbergia citrea</name>
    <dbReference type="NCBI Taxonomy" id="2833581"/>
    <lineage>
        <taxon>Bacteria</taxon>
        <taxon>Bacillati</taxon>
        <taxon>Bacillota</taxon>
        <taxon>Bacilli</taxon>
        <taxon>Bacillales</taxon>
        <taxon>Bacillaceae</taxon>
        <taxon>Lederbergia</taxon>
    </lineage>
</organism>
<keyword evidence="5 6" id="KW-0472">Membrane</keyword>
<gene>
    <name evidence="8" type="ORF">KHA91_14590</name>
</gene>
<dbReference type="Pfam" id="PF12698">
    <property type="entry name" value="ABC2_membrane_3"/>
    <property type="match status" value="1"/>
</dbReference>